<keyword evidence="2 3" id="KW-0808">Transferase</keyword>
<keyword evidence="4" id="KW-1185">Reference proteome</keyword>
<dbReference type="GO" id="GO:0102710">
    <property type="term" value="F:D-inositol-3-phosphate glycosyltransferase activity"/>
    <property type="evidence" value="ECO:0007669"/>
    <property type="project" value="UniProtKB-EC"/>
</dbReference>
<dbReference type="EC" id="2.4.1.250" evidence="3"/>
<proteinExistence type="predicted"/>
<dbReference type="STRING" id="1267766.WYH_01764"/>
<sequence>MKILVATGGPALPQMMGGSQRTSDGIIRGLTGRGNDVQLLAACAGGGWIGLRSRVLFRLTGKKAVSDKTLGYRAWRAWFPWEAVPEVVNRTKPDVALVLAHKPTRMAKALRQAGVPVLLALQDVEFRDEDEDFGSLSALPGVANSQFTADTYRARFNIESRVIHPLVDPERYRVEPDGSFVTFINPDPRKGLEIAAAVAAACPEIPFLFVDSWPLEPAHRQALARRFEELGNVTYSPAVSDMREIYRQTRIMLVPSIWEEGYGRVATEAQISGIPVIGSSRGGLPEAIGPGGIILDAGQPADDWASAVRELWLSPEKYAQLSESARAHSMRPAMVNENQIRLWEESLHDAARQSPFPVR</sequence>
<gene>
    <name evidence="3" type="primary">mshA_1</name>
    <name evidence="3" type="ORF">WYH_01764</name>
</gene>
<dbReference type="PANTHER" id="PTHR12526:SF510">
    <property type="entry name" value="D-INOSITOL 3-PHOSPHATE GLYCOSYLTRANSFERASE"/>
    <property type="match status" value="1"/>
</dbReference>
<reference evidence="3" key="1">
    <citation type="submission" date="2015-05" db="EMBL/GenBank/DDBJ databases">
        <title>The complete genome of Altererythrobacter atlanticus strain 26DY36.</title>
        <authorList>
            <person name="Wu Y.-H."/>
            <person name="Cheng H."/>
            <person name="Wu X.-W."/>
        </authorList>
    </citation>
    <scope>NUCLEOTIDE SEQUENCE [LARGE SCALE GENOMIC DNA]</scope>
    <source>
        <strain evidence="3">26DY36</strain>
    </source>
</reference>
<organism evidence="3 4">
    <name type="scientific">Croceibacterium atlanticum</name>
    <dbReference type="NCBI Taxonomy" id="1267766"/>
    <lineage>
        <taxon>Bacteria</taxon>
        <taxon>Pseudomonadati</taxon>
        <taxon>Pseudomonadota</taxon>
        <taxon>Alphaproteobacteria</taxon>
        <taxon>Sphingomonadales</taxon>
        <taxon>Erythrobacteraceae</taxon>
        <taxon>Croceibacterium</taxon>
    </lineage>
</organism>
<accession>A0A0F7KVL1</accession>
<name>A0A0F7KVL1_9SPHN</name>
<dbReference type="PATRIC" id="fig|1267766.3.peg.1783"/>
<evidence type="ECO:0000313" key="4">
    <source>
        <dbReference type="Proteomes" id="UP000034392"/>
    </source>
</evidence>
<dbReference type="OrthoDB" id="9806708at2"/>
<dbReference type="AlphaFoldDB" id="A0A0F7KVL1"/>
<dbReference type="InterPro" id="IPR001296">
    <property type="entry name" value="Glyco_trans_1"/>
</dbReference>
<keyword evidence="1 3" id="KW-0328">Glycosyltransferase</keyword>
<dbReference type="PANTHER" id="PTHR12526">
    <property type="entry name" value="GLYCOSYLTRANSFERASE"/>
    <property type="match status" value="1"/>
</dbReference>
<dbReference type="Proteomes" id="UP000034392">
    <property type="component" value="Chromosome"/>
</dbReference>
<dbReference type="KEGG" id="aay:WYH_01764"/>
<evidence type="ECO:0000256" key="2">
    <source>
        <dbReference type="ARBA" id="ARBA00022679"/>
    </source>
</evidence>
<evidence type="ECO:0000313" key="3">
    <source>
        <dbReference type="EMBL" id="AKH42800.1"/>
    </source>
</evidence>
<evidence type="ECO:0000256" key="1">
    <source>
        <dbReference type="ARBA" id="ARBA00022676"/>
    </source>
</evidence>
<protein>
    <submittedName>
        <fullName evidence="3">D-inositol 3-phosphate glycosyltransferase</fullName>
        <ecNumber evidence="3">2.4.1.250</ecNumber>
    </submittedName>
</protein>
<dbReference type="Gene3D" id="3.40.50.2000">
    <property type="entry name" value="Glycogen Phosphorylase B"/>
    <property type="match status" value="2"/>
</dbReference>
<dbReference type="SUPFAM" id="SSF53756">
    <property type="entry name" value="UDP-Glycosyltransferase/glycogen phosphorylase"/>
    <property type="match status" value="1"/>
</dbReference>
<dbReference type="RefSeq" id="WP_046903522.1">
    <property type="nucleotide sequence ID" value="NZ_JACIJL010000001.1"/>
</dbReference>
<dbReference type="Pfam" id="PF00534">
    <property type="entry name" value="Glycos_transf_1"/>
    <property type="match status" value="1"/>
</dbReference>
<dbReference type="EMBL" id="CP011452">
    <property type="protein sequence ID" value="AKH42800.1"/>
    <property type="molecule type" value="Genomic_DNA"/>
</dbReference>